<dbReference type="Pfam" id="PF13692">
    <property type="entry name" value="Glyco_trans_1_4"/>
    <property type="match status" value="1"/>
</dbReference>
<dbReference type="AlphaFoldDB" id="A0A0G1FBM9"/>
<evidence type="ECO:0000256" key="1">
    <source>
        <dbReference type="ARBA" id="ARBA00022679"/>
    </source>
</evidence>
<accession>A0A0G1FBM9</accession>
<protein>
    <submittedName>
        <fullName evidence="2">Uncharacterized protein</fullName>
    </submittedName>
</protein>
<organism evidence="2 3">
    <name type="scientific">Candidatus Gottesmanbacteria bacterium GW2011_GWB1_43_11</name>
    <dbReference type="NCBI Taxonomy" id="1618446"/>
    <lineage>
        <taxon>Bacteria</taxon>
        <taxon>Candidatus Gottesmaniibacteriota</taxon>
    </lineage>
</organism>
<gene>
    <name evidence="2" type="ORF">UV61_C0034G0002</name>
</gene>
<proteinExistence type="predicted"/>
<dbReference type="Gene3D" id="3.40.50.2000">
    <property type="entry name" value="Glycogen Phosphorylase B"/>
    <property type="match status" value="2"/>
</dbReference>
<dbReference type="GO" id="GO:0016757">
    <property type="term" value="F:glycosyltransferase activity"/>
    <property type="evidence" value="ECO:0007669"/>
    <property type="project" value="TreeGrafter"/>
</dbReference>
<dbReference type="GO" id="GO:0009103">
    <property type="term" value="P:lipopolysaccharide biosynthetic process"/>
    <property type="evidence" value="ECO:0007669"/>
    <property type="project" value="TreeGrafter"/>
</dbReference>
<dbReference type="PANTHER" id="PTHR46401:SF2">
    <property type="entry name" value="GLYCOSYLTRANSFERASE WBBK-RELATED"/>
    <property type="match status" value="1"/>
</dbReference>
<dbReference type="STRING" id="1618446.UV61_C0034G0002"/>
<dbReference type="SUPFAM" id="SSF53756">
    <property type="entry name" value="UDP-Glycosyltransferase/glycogen phosphorylase"/>
    <property type="match status" value="1"/>
</dbReference>
<dbReference type="Proteomes" id="UP000034050">
    <property type="component" value="Unassembled WGS sequence"/>
</dbReference>
<evidence type="ECO:0000313" key="2">
    <source>
        <dbReference type="EMBL" id="KKS84238.1"/>
    </source>
</evidence>
<keyword evidence="1" id="KW-0808">Transferase</keyword>
<dbReference type="CDD" id="cd03801">
    <property type="entry name" value="GT4_PimA-like"/>
    <property type="match status" value="1"/>
</dbReference>
<dbReference type="PANTHER" id="PTHR46401">
    <property type="entry name" value="GLYCOSYLTRANSFERASE WBBK-RELATED"/>
    <property type="match status" value="1"/>
</dbReference>
<sequence length="331" mass="38143">MRILIATGLSPLDVGGTAQYASNMARELNLMGHNAWIVGYGRVEKNLPIGFRHLYFLLKTIPRAFYSDRIIALDTFSVGIPALWASWILRKKIIVRVGGDFLWESYVNRTGEMITLPEFYKKVQSLNRKERIILYFTKILLKNAYKLAFNTEWQRKIWVAAYHIQERKTAIIRNYIPPKAEATALGNKVFLWAGRESKVKNTDRLHEVARKVKLHHPEFSLDFATNILYKDLMEKMRNSYAVVLPSLSDVCPNFILEAASFNKPFIMTKETGLREIYPKGGLFVDSRSSAELEVAIESLLQPQEYARFVAELKSLNPEHSWKEIAQELITL</sequence>
<reference evidence="2 3" key="1">
    <citation type="journal article" date="2015" name="Nature">
        <title>rRNA introns, odd ribosomes, and small enigmatic genomes across a large radiation of phyla.</title>
        <authorList>
            <person name="Brown C.T."/>
            <person name="Hug L.A."/>
            <person name="Thomas B.C."/>
            <person name="Sharon I."/>
            <person name="Castelle C.J."/>
            <person name="Singh A."/>
            <person name="Wilkins M.J."/>
            <person name="Williams K.H."/>
            <person name="Banfield J.F."/>
        </authorList>
    </citation>
    <scope>NUCLEOTIDE SEQUENCE [LARGE SCALE GENOMIC DNA]</scope>
</reference>
<evidence type="ECO:0000313" key="3">
    <source>
        <dbReference type="Proteomes" id="UP000034050"/>
    </source>
</evidence>
<name>A0A0G1FBM9_9BACT</name>
<comment type="caution">
    <text evidence="2">The sequence shown here is derived from an EMBL/GenBank/DDBJ whole genome shotgun (WGS) entry which is preliminary data.</text>
</comment>
<dbReference type="EMBL" id="LCFD01000034">
    <property type="protein sequence ID" value="KKS84238.1"/>
    <property type="molecule type" value="Genomic_DNA"/>
</dbReference>